<dbReference type="RefSeq" id="WP_111898812.1">
    <property type="nucleotide sequence ID" value="NZ_CP033459.1"/>
</dbReference>
<dbReference type="EMBL" id="CP033459">
    <property type="protein sequence ID" value="QFQ13511.1"/>
    <property type="molecule type" value="Genomic_DNA"/>
</dbReference>
<proteinExistence type="predicted"/>
<dbReference type="PANTHER" id="PTHR10900">
    <property type="entry name" value="PERIOSTIN-RELATED"/>
    <property type="match status" value="1"/>
</dbReference>
<dbReference type="Pfam" id="PF02469">
    <property type="entry name" value="Fasciclin"/>
    <property type="match status" value="1"/>
</dbReference>
<protein>
    <recommendedName>
        <fullName evidence="1">FAS1 domain-containing protein</fullName>
    </recommendedName>
</protein>
<dbReference type="PROSITE" id="PS51257">
    <property type="entry name" value="PROKAR_LIPOPROTEIN"/>
    <property type="match status" value="1"/>
</dbReference>
<dbReference type="PROSITE" id="PS50213">
    <property type="entry name" value="FAS1"/>
    <property type="match status" value="1"/>
</dbReference>
<sequence>MKRHFLRNGTVFLGLVFIMTLGLLTSCSEDIDDSNFKIKDEPTMTDFLTANDNLSQIKKIFDRVLLDNSDNAEEASASNASSITAVLSARGNYTLFAPDNDAVNAYLDSVAGTTDVDQISYEQAKLIAYSCLIDNGNNNAYESAEFPIQGTFSLANLNDRLLNSLQDETTAYIVGGSKVISADHEVSNGFVHIVNKVIAPSAESVSEMIQAADNMKIMAMLLDKTGLFQDLMESRDQDYEDDPTLPETRYWSSVAYYGSNHNWVIPQKRYLGFTGFVETDDVFVNDWGITPPQYGENGELTNADQIYNEIANKVTSILGGTITDPTSVDDPMHKFVAYHFIKGKVAYNKFVHHFSEHRYSFGTNPLEPQAVNYTVDVWDYYASLPLGSSGYRGLIKVLQVPTGEHEIYLNRISKYSNGMVSGTYEELSTRPNEPGQNGINIQVFENNGKFDNNAGNGFYYPIDHVLLYDETTRTALGSERMRVDVTTMTPELLSNNFRGNCYQAFQNGYFEDIMNETEGTEIYYLQDGGSGSYGDWRDFQGDEYLFSGQYDFVLRLPPVPTSGTYEIRMGASNNSLRGMCQIYFGDSPDNTTTVGLPFDLRQNAGANVKEGTYTNPTIPFVADSYYEYDEDQMQENDKNLRIQGWMKAPKYFWTALGTQTARDCGSANEPSLRKIVTVQDMDYRKNYYLRFKSALKKTDSQFFVDYFEIVPRAIYNGTEPEDIW</sequence>
<dbReference type="InterPro" id="IPR000782">
    <property type="entry name" value="FAS1_domain"/>
</dbReference>
<dbReference type="Gene3D" id="2.30.180.10">
    <property type="entry name" value="FAS1 domain"/>
    <property type="match status" value="1"/>
</dbReference>
<feature type="domain" description="FAS1" evidence="1">
    <location>
        <begin position="41"/>
        <end position="198"/>
    </location>
</feature>
<dbReference type="OrthoDB" id="1119934at2"/>
<accession>A0A5P8E924</accession>
<evidence type="ECO:0000313" key="2">
    <source>
        <dbReference type="EMBL" id="QFQ13511.1"/>
    </source>
</evidence>
<dbReference type="InterPro" id="IPR036378">
    <property type="entry name" value="FAS1_dom_sf"/>
</dbReference>
<organism evidence="2 3">
    <name type="scientific">Pseudoprevotella muciniphila</name>
    <dbReference type="NCBI Taxonomy" id="2133944"/>
    <lineage>
        <taxon>Bacteria</taxon>
        <taxon>Pseudomonadati</taxon>
        <taxon>Bacteroidota</taxon>
        <taxon>Bacteroidia</taxon>
        <taxon>Bacteroidales</taxon>
        <taxon>Prevotellaceae</taxon>
        <taxon>Pseudoprevotella</taxon>
    </lineage>
</organism>
<dbReference type="AlphaFoldDB" id="A0A5P8E924"/>
<evidence type="ECO:0000313" key="3">
    <source>
        <dbReference type="Proteomes" id="UP000249375"/>
    </source>
</evidence>
<name>A0A5P8E924_9BACT</name>
<dbReference type="KEGG" id="alq:C7Y71_011110"/>
<dbReference type="SUPFAM" id="SSF82153">
    <property type="entry name" value="FAS1 domain"/>
    <property type="match status" value="1"/>
</dbReference>
<keyword evidence="3" id="KW-1185">Reference proteome</keyword>
<dbReference type="Proteomes" id="UP000249375">
    <property type="component" value="Chromosome"/>
</dbReference>
<gene>
    <name evidence="2" type="ORF">C7Y71_011110</name>
</gene>
<dbReference type="PANTHER" id="PTHR10900:SF77">
    <property type="entry name" value="FI19380P1"/>
    <property type="match status" value="1"/>
</dbReference>
<evidence type="ECO:0000259" key="1">
    <source>
        <dbReference type="PROSITE" id="PS50213"/>
    </source>
</evidence>
<dbReference type="InterPro" id="IPR050904">
    <property type="entry name" value="Adhesion/Biosynth-related"/>
</dbReference>
<reference evidence="2 3" key="1">
    <citation type="submission" date="2018-11" db="EMBL/GenBank/DDBJ databases">
        <authorList>
            <person name="Na S.W."/>
            <person name="Baik M."/>
        </authorList>
    </citation>
    <scope>NUCLEOTIDE SEQUENCE [LARGE SCALE GENOMIC DNA]</scope>
    <source>
        <strain evidence="2 3">E39</strain>
    </source>
</reference>